<dbReference type="AlphaFoldDB" id="A0A2P2P582"/>
<evidence type="ECO:0000313" key="1">
    <source>
        <dbReference type="EMBL" id="MBX49902.1"/>
    </source>
</evidence>
<reference evidence="1" key="1">
    <citation type="submission" date="2018-02" db="EMBL/GenBank/DDBJ databases">
        <title>Rhizophora mucronata_Transcriptome.</title>
        <authorList>
            <person name="Meera S.P."/>
            <person name="Sreeshan A."/>
            <person name="Augustine A."/>
        </authorList>
    </citation>
    <scope>NUCLEOTIDE SEQUENCE</scope>
    <source>
        <tissue evidence="1">Leaf</tissue>
    </source>
</reference>
<sequence>MTSPLSSTRSSNPDGIAPYCPSPCPSVGSFTHHMKWTPLFSNPRASSSI</sequence>
<organism evidence="1">
    <name type="scientific">Rhizophora mucronata</name>
    <name type="common">Asiatic mangrove</name>
    <dbReference type="NCBI Taxonomy" id="61149"/>
    <lineage>
        <taxon>Eukaryota</taxon>
        <taxon>Viridiplantae</taxon>
        <taxon>Streptophyta</taxon>
        <taxon>Embryophyta</taxon>
        <taxon>Tracheophyta</taxon>
        <taxon>Spermatophyta</taxon>
        <taxon>Magnoliopsida</taxon>
        <taxon>eudicotyledons</taxon>
        <taxon>Gunneridae</taxon>
        <taxon>Pentapetalae</taxon>
        <taxon>rosids</taxon>
        <taxon>fabids</taxon>
        <taxon>Malpighiales</taxon>
        <taxon>Rhizophoraceae</taxon>
        <taxon>Rhizophora</taxon>
    </lineage>
</organism>
<protein>
    <submittedName>
        <fullName evidence="1">Uncharacterized protein</fullName>
    </submittedName>
</protein>
<name>A0A2P2P582_RHIMU</name>
<proteinExistence type="predicted"/>
<accession>A0A2P2P582</accession>
<dbReference type="EMBL" id="GGEC01069418">
    <property type="protein sequence ID" value="MBX49902.1"/>
    <property type="molecule type" value="Transcribed_RNA"/>
</dbReference>